<keyword evidence="2" id="KW-0268">Exocytosis</keyword>
<dbReference type="GO" id="GO:0045159">
    <property type="term" value="F:myosin II binding"/>
    <property type="evidence" value="ECO:0007669"/>
    <property type="project" value="TreeGrafter"/>
</dbReference>
<dbReference type="FunFam" id="2.130.10.10:FF:002568">
    <property type="entry name" value="Syntaxin-binding protein 5 isoform A"/>
    <property type="match status" value="1"/>
</dbReference>
<dbReference type="InterPro" id="IPR001680">
    <property type="entry name" value="WD40_rpt"/>
</dbReference>
<evidence type="ECO:0000313" key="3">
    <source>
        <dbReference type="EMBL" id="KFK30193.1"/>
    </source>
</evidence>
<dbReference type="PANTHER" id="PTHR10241">
    <property type="entry name" value="LETHAL 2 GIANT LARVAE PROTEIN"/>
    <property type="match status" value="1"/>
</dbReference>
<dbReference type="GO" id="GO:0006887">
    <property type="term" value="P:exocytosis"/>
    <property type="evidence" value="ECO:0007669"/>
    <property type="project" value="UniProtKB-KW"/>
</dbReference>
<dbReference type="GO" id="GO:0005737">
    <property type="term" value="C:cytoplasm"/>
    <property type="evidence" value="ECO:0007669"/>
    <property type="project" value="TreeGrafter"/>
</dbReference>
<dbReference type="GO" id="GO:0005886">
    <property type="term" value="C:plasma membrane"/>
    <property type="evidence" value="ECO:0007669"/>
    <property type="project" value="TreeGrafter"/>
</dbReference>
<dbReference type="eggNOG" id="KOG1983">
    <property type="taxonomic scope" value="Eukaryota"/>
</dbReference>
<name>A0A087GJZ1_ARAAL</name>
<dbReference type="GO" id="GO:0048235">
    <property type="term" value="P:pollen sperm cell differentiation"/>
    <property type="evidence" value="ECO:0007669"/>
    <property type="project" value="EnsemblPlants"/>
</dbReference>
<dbReference type="SMART" id="SM00320">
    <property type="entry name" value="WD40"/>
    <property type="match status" value="6"/>
</dbReference>
<dbReference type="OrthoDB" id="19944at2759"/>
<dbReference type="Gramene" id="KFK30193">
    <property type="protein sequence ID" value="KFK30193"/>
    <property type="gene ID" value="AALP_AA7G230100"/>
</dbReference>
<keyword evidence="4" id="KW-1185">Reference proteome</keyword>
<evidence type="ECO:0008006" key="5">
    <source>
        <dbReference type="Google" id="ProtNLM"/>
    </source>
</evidence>
<evidence type="ECO:0000313" key="4">
    <source>
        <dbReference type="Proteomes" id="UP000029120"/>
    </source>
</evidence>
<dbReference type="PANTHER" id="PTHR10241:SF27">
    <property type="entry name" value="TRANSDUCIN_WD40 REPEAT-LIKE SUPERFAMILY PROTEIN"/>
    <property type="match status" value="1"/>
</dbReference>
<dbReference type="SUPFAM" id="SSF50969">
    <property type="entry name" value="YVTN repeat-like/Quinoprotein amine dehydrogenase"/>
    <property type="match status" value="1"/>
</dbReference>
<dbReference type="InterPro" id="IPR036322">
    <property type="entry name" value="WD40_repeat_dom_sf"/>
</dbReference>
<dbReference type="AlphaFoldDB" id="A0A087GJZ1"/>
<dbReference type="Gene3D" id="2.130.10.10">
    <property type="entry name" value="YVTN repeat-like/Quinoprotein amine dehydrogenase"/>
    <property type="match status" value="2"/>
</dbReference>
<evidence type="ECO:0000256" key="1">
    <source>
        <dbReference type="ARBA" id="ARBA00008070"/>
    </source>
</evidence>
<gene>
    <name evidence="3" type="ordered locus">AALP_Aa7g230100</name>
</gene>
<dbReference type="CDD" id="cd15873">
    <property type="entry name" value="R-SNARE_STXBP5_6"/>
    <property type="match status" value="1"/>
</dbReference>
<dbReference type="SUPFAM" id="SSF50978">
    <property type="entry name" value="WD40 repeat-like"/>
    <property type="match status" value="2"/>
</dbReference>
<comment type="similarity">
    <text evidence="1">Belongs to the WD repeat L(2)GL family.</text>
</comment>
<proteinExistence type="inferred from homology"/>
<dbReference type="GO" id="GO:0005096">
    <property type="term" value="F:GTPase activator activity"/>
    <property type="evidence" value="ECO:0007669"/>
    <property type="project" value="TreeGrafter"/>
</dbReference>
<dbReference type="GO" id="GO:0006893">
    <property type="term" value="P:Golgi to plasma membrane transport"/>
    <property type="evidence" value="ECO:0007669"/>
    <property type="project" value="TreeGrafter"/>
</dbReference>
<organism evidence="3 4">
    <name type="scientific">Arabis alpina</name>
    <name type="common">Alpine rock-cress</name>
    <dbReference type="NCBI Taxonomy" id="50452"/>
    <lineage>
        <taxon>Eukaryota</taxon>
        <taxon>Viridiplantae</taxon>
        <taxon>Streptophyta</taxon>
        <taxon>Embryophyta</taxon>
        <taxon>Tracheophyta</taxon>
        <taxon>Spermatophyta</taxon>
        <taxon>Magnoliopsida</taxon>
        <taxon>eudicotyledons</taxon>
        <taxon>Gunneridae</taxon>
        <taxon>Pentapetalae</taxon>
        <taxon>rosids</taxon>
        <taxon>malvids</taxon>
        <taxon>Brassicales</taxon>
        <taxon>Brassicaceae</taxon>
        <taxon>Arabideae</taxon>
        <taxon>Arabis</taxon>
    </lineage>
</organism>
<protein>
    <recommendedName>
        <fullName evidence="5">Lethal giant larvae (Lgl)-like C-terminal domain-containing protein</fullName>
    </recommendedName>
</protein>
<evidence type="ECO:0000256" key="2">
    <source>
        <dbReference type="ARBA" id="ARBA00022483"/>
    </source>
</evidence>
<dbReference type="GO" id="GO:0019905">
    <property type="term" value="F:syntaxin binding"/>
    <property type="evidence" value="ECO:0007669"/>
    <property type="project" value="TreeGrafter"/>
</dbReference>
<sequence length="1057" mass="116353">MFVKKLVEIAAKKPGGSSLEGLRANDVEPRVVLHYGVPSGSHLFAYDPFHKILAVSTKDGRIKLFGKDQTQCLLVSVEASTSKFLEFVQNQGLLLNVNTKNQIEVWDLEKKCLSHVHVFNGEITSFRVMQHTPYFYVGDSSGNVSVLKIEHDSNHVIQMDYTIPYLASNGSPVESSDDTSVVSILPQPTAESKRILLVFSSGFITLWDIKESKPVLKTGGYGMVRQDAKKATCACWVCPSGSRVSVGYSNGDILIWSIPSKGESSTESSAMVCKLNLGYKSEKTPITSLKWVYAEGKASRVYVIGSSSNLLQVVLLNEQTETRMVKLGLHVSEPCADMELIIADGNEQSKHKMDYLFVLGKSGRVYAYDDYMIEKYLIQSQSKSPPSLPKETVVKLPFSDSSSITVGKFLTNPSHLLNLSDEDYAQLAKDSAPFLPSQTVSKEGSRSSSSAHFPGFTKVKNVYITGHSDGTIGVWDMTCPFPIPVLSLKEQTDLDTSSRGSAALTALHYDSNTRLLVSGDQNGMVRLYRFKPEPYLTENSFIPFQGSSKKGNNHIVQSVKYIKLTGSITCIQKSQNSKHLAIGSDQGHVSLVDIEEATVLYTKHIASDICAGIISLQFESCSVQGFEKNVLVVAMRDSSVFALDSDTGNMIGTNMIKPKKPFKALFMQILDGTQDSSGNGIDVSRESIVEDISIRQPSVLICSEKAIYIYSLVHVVQGVKKILHKKKFSSSPICSASIFYGTSGVGLTLVFSDGTVEIRSLPELSLLKQTSIRGFTYTSPKPNSLPDITISASWDGDLVMVNGDDELIVSSVLPQKDIFRLTDSLSRVYKKDNAVCHEGIITSGVASSPKEKKGMFGSVFKTKSKQRTIDTETESTKETVEELSKIFSTANFPWNNNVESSRESNAVIRVDNEEEMDIDDIDIDDDDHQHQQQQEQPKEQGLLSGLSKQKLANTFSTFKGKLKQMKAKNEKSIVTNEEKHEEKNGTTVDQIKKKYGFASSDDMGAAKMAQAKLQDNQKKLQGISLKTTEMEDTAKSFSSTAKELLSAVEFNRQSSKS</sequence>
<dbReference type="InterPro" id="IPR011044">
    <property type="entry name" value="Quino_amine_DH_bsu"/>
</dbReference>
<dbReference type="OMA" id="KPNGSCC"/>
<dbReference type="Proteomes" id="UP000029120">
    <property type="component" value="Chromosome 7"/>
</dbReference>
<reference evidence="4" key="1">
    <citation type="journal article" date="2015" name="Nat. Plants">
        <title>Genome expansion of Arabis alpina linked with retrotransposition and reduced symmetric DNA methylation.</title>
        <authorList>
            <person name="Willing E.M."/>
            <person name="Rawat V."/>
            <person name="Mandakova T."/>
            <person name="Maumus F."/>
            <person name="James G.V."/>
            <person name="Nordstroem K.J."/>
            <person name="Becker C."/>
            <person name="Warthmann N."/>
            <person name="Chica C."/>
            <person name="Szarzynska B."/>
            <person name="Zytnicki M."/>
            <person name="Albani M.C."/>
            <person name="Kiefer C."/>
            <person name="Bergonzi S."/>
            <person name="Castaings L."/>
            <person name="Mateos J.L."/>
            <person name="Berns M.C."/>
            <person name="Bujdoso N."/>
            <person name="Piofczyk T."/>
            <person name="de Lorenzo L."/>
            <person name="Barrero-Sicilia C."/>
            <person name="Mateos I."/>
            <person name="Piednoel M."/>
            <person name="Hagmann J."/>
            <person name="Chen-Min-Tao R."/>
            <person name="Iglesias-Fernandez R."/>
            <person name="Schuster S.C."/>
            <person name="Alonso-Blanco C."/>
            <person name="Roudier F."/>
            <person name="Carbonero P."/>
            <person name="Paz-Ares J."/>
            <person name="Davis S.J."/>
            <person name="Pecinka A."/>
            <person name="Quesneville H."/>
            <person name="Colot V."/>
            <person name="Lysak M.A."/>
            <person name="Weigel D."/>
            <person name="Coupland G."/>
            <person name="Schneeberger K."/>
        </authorList>
    </citation>
    <scope>NUCLEOTIDE SEQUENCE [LARGE SCALE GENOMIC DNA]</scope>
    <source>
        <strain evidence="4">cv. Pajares</strain>
    </source>
</reference>
<dbReference type="EMBL" id="CM002875">
    <property type="protein sequence ID" value="KFK30193.1"/>
    <property type="molecule type" value="Genomic_DNA"/>
</dbReference>
<dbReference type="InterPro" id="IPR015943">
    <property type="entry name" value="WD40/YVTN_repeat-like_dom_sf"/>
</dbReference>
<accession>A0A087GJZ1</accession>